<keyword evidence="2" id="KW-1185">Reference proteome</keyword>
<dbReference type="Proteomes" id="UP000480684">
    <property type="component" value="Unassembled WGS sequence"/>
</dbReference>
<evidence type="ECO:0000313" key="2">
    <source>
        <dbReference type="Proteomes" id="UP000480684"/>
    </source>
</evidence>
<evidence type="ECO:0000313" key="1">
    <source>
        <dbReference type="EMBL" id="NFV81807.1"/>
    </source>
</evidence>
<proteinExistence type="predicted"/>
<dbReference type="EMBL" id="JAAIYP010000044">
    <property type="protein sequence ID" value="NFV81807.1"/>
    <property type="molecule type" value="Genomic_DNA"/>
</dbReference>
<organism evidence="1 2">
    <name type="scientific">Magnetospirillum aberrantis SpK</name>
    <dbReference type="NCBI Taxonomy" id="908842"/>
    <lineage>
        <taxon>Bacteria</taxon>
        <taxon>Pseudomonadati</taxon>
        <taxon>Pseudomonadota</taxon>
        <taxon>Alphaproteobacteria</taxon>
        <taxon>Rhodospirillales</taxon>
        <taxon>Rhodospirillaceae</taxon>
        <taxon>Magnetospirillum</taxon>
    </lineage>
</organism>
<dbReference type="PROSITE" id="PS51257">
    <property type="entry name" value="PROKAR_LIPOPROTEIN"/>
    <property type="match status" value="1"/>
</dbReference>
<accession>A0A7C9UVR5</accession>
<comment type="caution">
    <text evidence="1">The sequence shown here is derived from an EMBL/GenBank/DDBJ whole genome shotgun (WGS) entry which is preliminary data.</text>
</comment>
<gene>
    <name evidence="1" type="ORF">G4223_16975</name>
</gene>
<dbReference type="AlphaFoldDB" id="A0A7C9UVR5"/>
<sequence>MLKRLMGVGAAALAAVVSGCGDGPATVAGWRSPAAWSSLVHATSKGPLLVEVHGAAFAMAAPDFRADVVEAMAGGVFGRPTAFTLDPQLTPEPRYRAVLAFNAPASTDPRDLCRGQVATAVETPERVTVHAAFCDGTSLLASIRGWVAKVESADDPRFRRLVNQLTRELFGTPQ</sequence>
<evidence type="ECO:0008006" key="3">
    <source>
        <dbReference type="Google" id="ProtNLM"/>
    </source>
</evidence>
<dbReference type="RefSeq" id="WP_163682212.1">
    <property type="nucleotide sequence ID" value="NZ_JAAIYP010000044.1"/>
</dbReference>
<name>A0A7C9UVR5_9PROT</name>
<reference evidence="1 2" key="1">
    <citation type="submission" date="2020-02" db="EMBL/GenBank/DDBJ databases">
        <authorList>
            <person name="Dziuba M."/>
            <person name="Kuznetsov B."/>
            <person name="Mardanov A."/>
            <person name="Ravin N."/>
            <person name="Grouzdev D."/>
        </authorList>
    </citation>
    <scope>NUCLEOTIDE SEQUENCE [LARGE SCALE GENOMIC DNA]</scope>
    <source>
        <strain evidence="1 2">SpK</strain>
    </source>
</reference>
<protein>
    <recommendedName>
        <fullName evidence="3">DUF4136 domain-containing protein</fullName>
    </recommendedName>
</protein>